<feature type="region of interest" description="Disordered" evidence="2">
    <location>
        <begin position="225"/>
        <end position="251"/>
    </location>
</feature>
<feature type="compositionally biased region" description="Acidic residues" evidence="2">
    <location>
        <begin position="50"/>
        <end position="66"/>
    </location>
</feature>
<dbReference type="AlphaFoldDB" id="A0A7X4VYX8"/>
<sequence>MNPTLWKPALLAMLLTLGLAGCGDGDEQAPDADASRPAQDVESETAPAVDETDGMEASGETEEAPVPDELNQEGASTAGQGEEPAAPDESGTAEETPDDAAVSADTETLAESPSTPLEGGAALPGEATREDVDAIIEENERRFEEAQRRIDEQFQQAEQERGTPEPMADGDIESSIDIDASLGEDPLAGEEAARSDIDAIIEEQERRFEEAQRELEQQFEEIEREVPEFDGFDGEPVDSEVSAPAEETRQE</sequence>
<feature type="coiled-coil region" evidence="1">
    <location>
        <begin position="194"/>
        <end position="225"/>
    </location>
</feature>
<keyword evidence="5" id="KW-1185">Reference proteome</keyword>
<keyword evidence="3" id="KW-0732">Signal</keyword>
<organism evidence="4 5">
    <name type="scientific">Halomonas icarae</name>
    <dbReference type="NCBI Taxonomy" id="2691040"/>
    <lineage>
        <taxon>Bacteria</taxon>
        <taxon>Pseudomonadati</taxon>
        <taxon>Pseudomonadota</taxon>
        <taxon>Gammaproteobacteria</taxon>
        <taxon>Oceanospirillales</taxon>
        <taxon>Halomonadaceae</taxon>
        <taxon>Halomonas</taxon>
    </lineage>
</organism>
<feature type="chain" id="PRO_5030661000" evidence="3">
    <location>
        <begin position="23"/>
        <end position="251"/>
    </location>
</feature>
<feature type="signal peptide" evidence="3">
    <location>
        <begin position="1"/>
        <end position="22"/>
    </location>
</feature>
<dbReference type="EMBL" id="WUTS01000001">
    <property type="protein sequence ID" value="NAW12786.1"/>
    <property type="molecule type" value="Genomic_DNA"/>
</dbReference>
<name>A0A7X4VYX8_9GAMM</name>
<feature type="compositionally biased region" description="Acidic residues" evidence="2">
    <location>
        <begin position="225"/>
        <end position="238"/>
    </location>
</feature>
<evidence type="ECO:0000313" key="5">
    <source>
        <dbReference type="Proteomes" id="UP000448235"/>
    </source>
</evidence>
<accession>A0A7X4VYX8</accession>
<dbReference type="Proteomes" id="UP000448235">
    <property type="component" value="Unassembled WGS sequence"/>
</dbReference>
<evidence type="ECO:0000256" key="3">
    <source>
        <dbReference type="SAM" id="SignalP"/>
    </source>
</evidence>
<reference evidence="4 5" key="1">
    <citation type="submission" date="2019-12" db="EMBL/GenBank/DDBJ databases">
        <title>Draft genome sequencing of Halomonas icarensis D1-1.</title>
        <authorList>
            <person name="Pandiyan K."/>
            <person name="Kushwaha P."/>
            <person name="Gowdham M."/>
            <person name="Chakdar H."/>
            <person name="Singh A."/>
            <person name="Kumar M."/>
            <person name="Saxena A.K."/>
        </authorList>
    </citation>
    <scope>NUCLEOTIDE SEQUENCE [LARGE SCALE GENOMIC DNA]</scope>
    <source>
        <strain evidence="4 5">D1-1</strain>
    </source>
</reference>
<protein>
    <submittedName>
        <fullName evidence="4">Uncharacterized protein</fullName>
    </submittedName>
</protein>
<comment type="caution">
    <text evidence="4">The sequence shown here is derived from an EMBL/GenBank/DDBJ whole genome shotgun (WGS) entry which is preliminary data.</text>
</comment>
<proteinExistence type="predicted"/>
<gene>
    <name evidence="4" type="ORF">GRB80_08000</name>
</gene>
<dbReference type="RefSeq" id="WP_161423184.1">
    <property type="nucleotide sequence ID" value="NZ_JARWMY010000008.1"/>
</dbReference>
<feature type="compositionally biased region" description="Polar residues" evidence="2">
    <location>
        <begin position="105"/>
        <end position="115"/>
    </location>
</feature>
<keyword evidence="1" id="KW-0175">Coiled coil</keyword>
<feature type="region of interest" description="Disordered" evidence="2">
    <location>
        <begin position="20"/>
        <end position="172"/>
    </location>
</feature>
<evidence type="ECO:0000256" key="1">
    <source>
        <dbReference type="SAM" id="Coils"/>
    </source>
</evidence>
<evidence type="ECO:0000256" key="2">
    <source>
        <dbReference type="SAM" id="MobiDB-lite"/>
    </source>
</evidence>
<dbReference type="PROSITE" id="PS51257">
    <property type="entry name" value="PROKAR_LIPOPROTEIN"/>
    <property type="match status" value="1"/>
</dbReference>
<feature type="compositionally biased region" description="Basic and acidic residues" evidence="2">
    <location>
        <begin position="127"/>
        <end position="163"/>
    </location>
</feature>
<evidence type="ECO:0000313" key="4">
    <source>
        <dbReference type="EMBL" id="NAW12786.1"/>
    </source>
</evidence>